<reference evidence="2" key="1">
    <citation type="submission" date="2022-11" db="UniProtKB">
        <authorList>
            <consortium name="WormBaseParasite"/>
        </authorList>
    </citation>
    <scope>IDENTIFICATION</scope>
</reference>
<protein>
    <submittedName>
        <fullName evidence="2">Uncharacterized protein</fullName>
    </submittedName>
</protein>
<organism evidence="1 2">
    <name type="scientific">Romanomermis culicivorax</name>
    <name type="common">Nematode worm</name>
    <dbReference type="NCBI Taxonomy" id="13658"/>
    <lineage>
        <taxon>Eukaryota</taxon>
        <taxon>Metazoa</taxon>
        <taxon>Ecdysozoa</taxon>
        <taxon>Nematoda</taxon>
        <taxon>Enoplea</taxon>
        <taxon>Dorylaimia</taxon>
        <taxon>Mermithida</taxon>
        <taxon>Mermithoidea</taxon>
        <taxon>Mermithidae</taxon>
        <taxon>Romanomermis</taxon>
    </lineage>
</organism>
<sequence>MNQNQTDRNLLNKNKIIFLKTTYLELVNVWLDSWLNSMFDEKHGKNGGVNISNERRLATAKGPGRTHGLTIDL</sequence>
<dbReference type="WBParaSite" id="nRc.2.0.1.t40645-RA">
    <property type="protein sequence ID" value="nRc.2.0.1.t40645-RA"/>
    <property type="gene ID" value="nRc.2.0.1.g40645"/>
</dbReference>
<dbReference type="Proteomes" id="UP000887565">
    <property type="component" value="Unplaced"/>
</dbReference>
<proteinExistence type="predicted"/>
<keyword evidence="1" id="KW-1185">Reference proteome</keyword>
<evidence type="ECO:0000313" key="2">
    <source>
        <dbReference type="WBParaSite" id="nRc.2.0.1.t40645-RA"/>
    </source>
</evidence>
<accession>A0A915KRC7</accession>
<evidence type="ECO:0000313" key="1">
    <source>
        <dbReference type="Proteomes" id="UP000887565"/>
    </source>
</evidence>
<name>A0A915KRC7_ROMCU</name>
<dbReference type="AlphaFoldDB" id="A0A915KRC7"/>